<proteinExistence type="inferred from homology"/>
<accession>A0ABR1DSM9</accession>
<dbReference type="PANTHER" id="PTHR11214">
    <property type="entry name" value="BETA-1,3-N-ACETYLGLUCOSAMINYLTRANSFERASE"/>
    <property type="match status" value="1"/>
</dbReference>
<gene>
    <name evidence="11" type="primary">Necator_chrV.g17548</name>
    <name evidence="11" type="ORF">RB195_012758</name>
</gene>
<evidence type="ECO:0000256" key="1">
    <source>
        <dbReference type="ARBA" id="ARBA00004323"/>
    </source>
</evidence>
<evidence type="ECO:0000313" key="11">
    <source>
        <dbReference type="EMBL" id="KAK6753355.1"/>
    </source>
</evidence>
<organism evidence="11 12">
    <name type="scientific">Necator americanus</name>
    <name type="common">Human hookworm</name>
    <dbReference type="NCBI Taxonomy" id="51031"/>
    <lineage>
        <taxon>Eukaryota</taxon>
        <taxon>Metazoa</taxon>
        <taxon>Ecdysozoa</taxon>
        <taxon>Nematoda</taxon>
        <taxon>Chromadorea</taxon>
        <taxon>Rhabditida</taxon>
        <taxon>Rhabditina</taxon>
        <taxon>Rhabditomorpha</taxon>
        <taxon>Strongyloidea</taxon>
        <taxon>Ancylostomatidae</taxon>
        <taxon>Bunostominae</taxon>
        <taxon>Necator</taxon>
    </lineage>
</organism>
<keyword evidence="7" id="KW-1133">Transmembrane helix</keyword>
<keyword evidence="6" id="KW-0735">Signal-anchor</keyword>
<dbReference type="Gene3D" id="3.90.550.50">
    <property type="match status" value="1"/>
</dbReference>
<dbReference type="Pfam" id="PF01762">
    <property type="entry name" value="Galactosyl_T"/>
    <property type="match status" value="1"/>
</dbReference>
<reference evidence="11 12" key="1">
    <citation type="submission" date="2023-08" db="EMBL/GenBank/DDBJ databases">
        <title>A Necator americanus chromosomal reference genome.</title>
        <authorList>
            <person name="Ilik V."/>
            <person name="Petrzelkova K.J."/>
            <person name="Pardy F."/>
            <person name="Fuh T."/>
            <person name="Niatou-Singa F.S."/>
            <person name="Gouil Q."/>
            <person name="Baker L."/>
            <person name="Ritchie M.E."/>
            <person name="Jex A.R."/>
            <person name="Gazzola D."/>
            <person name="Li H."/>
            <person name="Toshio Fujiwara R."/>
            <person name="Zhan B."/>
            <person name="Aroian R.V."/>
            <person name="Pafco B."/>
            <person name="Schwarz E.M."/>
        </authorList>
    </citation>
    <scope>NUCLEOTIDE SEQUENCE [LARGE SCALE GENOMIC DNA]</scope>
    <source>
        <strain evidence="11 12">Aroian</strain>
        <tissue evidence="11">Whole animal</tissue>
    </source>
</reference>
<keyword evidence="3 10" id="KW-0328">Glycosyltransferase</keyword>
<protein>
    <recommendedName>
        <fullName evidence="10">Hexosyltransferase</fullName>
        <ecNumber evidence="10">2.4.1.-</ecNumber>
    </recommendedName>
</protein>
<evidence type="ECO:0000313" key="12">
    <source>
        <dbReference type="Proteomes" id="UP001303046"/>
    </source>
</evidence>
<dbReference type="Proteomes" id="UP001303046">
    <property type="component" value="Unassembled WGS sequence"/>
</dbReference>
<dbReference type="PANTHER" id="PTHR11214:SF3">
    <property type="entry name" value="BETA-1,3-GALACTOSYLTRANSFERASE 6"/>
    <property type="match status" value="1"/>
</dbReference>
<evidence type="ECO:0000256" key="6">
    <source>
        <dbReference type="ARBA" id="ARBA00022968"/>
    </source>
</evidence>
<keyword evidence="9" id="KW-0472">Membrane</keyword>
<comment type="similarity">
    <text evidence="2 10">Belongs to the glycosyltransferase 31 family.</text>
</comment>
<dbReference type="InterPro" id="IPR002659">
    <property type="entry name" value="Glyco_trans_31"/>
</dbReference>
<dbReference type="EMBL" id="JAVFWL010000005">
    <property type="protein sequence ID" value="KAK6753355.1"/>
    <property type="molecule type" value="Genomic_DNA"/>
</dbReference>
<keyword evidence="12" id="KW-1185">Reference proteome</keyword>
<sequence>MSVVYNGTAIVAIILSTLERFESRQVIRKTWTSKKRSKAIKGGYVAVYFIIAAPKHDYDNHKLIAEQEQYNDLVVTDLEESYDNLVLKVYTAMLFFQRYCSKANFLMKIDDDVIIHLDRMIQRWDATANDEKSIFGLVWEEHQPIRDPKNKWFIPYEKWPMKFYPNYCDGPFYMLGRGAVNKVIEYTKKFDPFPFEDVFYTGIVATYAGIPRVNWSDGVIATDEFKWKGRIACENSYKPLTFALYSFTTAAGTMDAFRKLNIYNCLYGQIAGKMEKSPTIDEIFSTSWLHPNVDRA</sequence>
<evidence type="ECO:0000256" key="3">
    <source>
        <dbReference type="ARBA" id="ARBA00022676"/>
    </source>
</evidence>
<comment type="subcellular location">
    <subcellularLocation>
        <location evidence="1 10">Golgi apparatus membrane</location>
        <topology evidence="1 10">Single-pass type II membrane protein</topology>
    </subcellularLocation>
</comment>
<evidence type="ECO:0000256" key="9">
    <source>
        <dbReference type="ARBA" id="ARBA00023136"/>
    </source>
</evidence>
<evidence type="ECO:0000256" key="5">
    <source>
        <dbReference type="ARBA" id="ARBA00022692"/>
    </source>
</evidence>
<name>A0ABR1DSM9_NECAM</name>
<comment type="caution">
    <text evidence="11">The sequence shown here is derived from an EMBL/GenBank/DDBJ whole genome shotgun (WGS) entry which is preliminary data.</text>
</comment>
<keyword evidence="8 10" id="KW-0333">Golgi apparatus</keyword>
<evidence type="ECO:0000256" key="10">
    <source>
        <dbReference type="RuleBase" id="RU363063"/>
    </source>
</evidence>
<dbReference type="EC" id="2.4.1.-" evidence="10"/>
<keyword evidence="5" id="KW-0812">Transmembrane</keyword>
<evidence type="ECO:0000256" key="2">
    <source>
        <dbReference type="ARBA" id="ARBA00008661"/>
    </source>
</evidence>
<evidence type="ECO:0000256" key="4">
    <source>
        <dbReference type="ARBA" id="ARBA00022679"/>
    </source>
</evidence>
<evidence type="ECO:0000256" key="8">
    <source>
        <dbReference type="ARBA" id="ARBA00023034"/>
    </source>
</evidence>
<evidence type="ECO:0000256" key="7">
    <source>
        <dbReference type="ARBA" id="ARBA00022989"/>
    </source>
</evidence>
<keyword evidence="4" id="KW-0808">Transferase</keyword>